<reference evidence="2" key="1">
    <citation type="submission" date="2011-02" db="EMBL/GenBank/DDBJ databases">
        <title>The genome of the leaf-cutting ant Acromyrmex echinatior suggests key adaptations to social evolution and fungus farming.</title>
        <authorList>
            <person name="Nygaard S."/>
            <person name="Zhang G."/>
        </authorList>
    </citation>
    <scope>NUCLEOTIDE SEQUENCE</scope>
</reference>
<feature type="compositionally biased region" description="Basic and acidic residues" evidence="1">
    <location>
        <begin position="43"/>
        <end position="56"/>
    </location>
</feature>
<protein>
    <submittedName>
        <fullName evidence="2">Uncharacterized protein</fullName>
    </submittedName>
</protein>
<evidence type="ECO:0000313" key="2">
    <source>
        <dbReference type="EMBL" id="EGI69163.1"/>
    </source>
</evidence>
<accession>F4W9I8</accession>
<gene>
    <name evidence="2" type="ORF">G5I_02140</name>
</gene>
<dbReference type="InParanoid" id="F4W9I8"/>
<evidence type="ECO:0000313" key="3">
    <source>
        <dbReference type="Proteomes" id="UP000007755"/>
    </source>
</evidence>
<organism evidence="3">
    <name type="scientific">Acromyrmex echinatior</name>
    <name type="common">Panamanian leafcutter ant</name>
    <name type="synonym">Acromyrmex octospinosus echinatior</name>
    <dbReference type="NCBI Taxonomy" id="103372"/>
    <lineage>
        <taxon>Eukaryota</taxon>
        <taxon>Metazoa</taxon>
        <taxon>Ecdysozoa</taxon>
        <taxon>Arthropoda</taxon>
        <taxon>Hexapoda</taxon>
        <taxon>Insecta</taxon>
        <taxon>Pterygota</taxon>
        <taxon>Neoptera</taxon>
        <taxon>Endopterygota</taxon>
        <taxon>Hymenoptera</taxon>
        <taxon>Apocrita</taxon>
        <taxon>Aculeata</taxon>
        <taxon>Formicoidea</taxon>
        <taxon>Formicidae</taxon>
        <taxon>Myrmicinae</taxon>
        <taxon>Acromyrmex</taxon>
    </lineage>
</organism>
<dbReference type="Proteomes" id="UP000007755">
    <property type="component" value="Unassembled WGS sequence"/>
</dbReference>
<proteinExistence type="predicted"/>
<dbReference type="EMBL" id="GL888030">
    <property type="protein sequence ID" value="EGI69163.1"/>
    <property type="molecule type" value="Genomic_DNA"/>
</dbReference>
<name>F4W9I8_ACREC</name>
<keyword evidence="3" id="KW-1185">Reference proteome</keyword>
<sequence>MLEHQREVNVTFQFVTNAQRRAKERQRLIARAERQHSRRRAKADREHADSCSSSRERREQAEEFAFASRLINFKLNLNLNLWSNTSIKALTRGERVEKSSVWVGVSAAKRGVSRVRGCKGVDASACCAVAFAAAPGSPLAKP</sequence>
<dbReference type="AlphaFoldDB" id="F4W9I8"/>
<feature type="region of interest" description="Disordered" evidence="1">
    <location>
        <begin position="31"/>
        <end position="56"/>
    </location>
</feature>
<evidence type="ECO:0000256" key="1">
    <source>
        <dbReference type="SAM" id="MobiDB-lite"/>
    </source>
</evidence>